<dbReference type="CDD" id="cd00118">
    <property type="entry name" value="LysM"/>
    <property type="match status" value="1"/>
</dbReference>
<feature type="domain" description="LysM" evidence="2">
    <location>
        <begin position="1"/>
        <end position="45"/>
    </location>
</feature>
<dbReference type="GO" id="GO:0008932">
    <property type="term" value="F:lytic endotransglycosylase activity"/>
    <property type="evidence" value="ECO:0007669"/>
    <property type="project" value="TreeGrafter"/>
</dbReference>
<accession>A0A098MA02</accession>
<feature type="coiled-coil region" evidence="1">
    <location>
        <begin position="76"/>
        <end position="103"/>
    </location>
</feature>
<dbReference type="eggNOG" id="COG1388">
    <property type="taxonomic scope" value="Bacteria"/>
</dbReference>
<reference evidence="3 4" key="2">
    <citation type="submission" date="2014-10" db="EMBL/GenBank/DDBJ databases">
        <title>Comparative genomics of the Paenibacillus odorifer group.</title>
        <authorList>
            <person name="Tsai Y.-C."/>
            <person name="Martin N."/>
            <person name="Korlach J."/>
            <person name="Wiedmann M."/>
        </authorList>
    </citation>
    <scope>NUCLEOTIDE SEQUENCE [LARGE SCALE GENOMIC DNA]</scope>
    <source>
        <strain evidence="3 4">DSM 18334</strain>
    </source>
</reference>
<proteinExistence type="predicted"/>
<dbReference type="OrthoDB" id="9769314at2"/>
<evidence type="ECO:0000259" key="2">
    <source>
        <dbReference type="PROSITE" id="PS51782"/>
    </source>
</evidence>
<name>A0A098MA02_9BACL</name>
<reference evidence="3 4" key="1">
    <citation type="submission" date="2014-08" db="EMBL/GenBank/DDBJ databases">
        <authorList>
            <person name="den Bakker H.C."/>
        </authorList>
    </citation>
    <scope>NUCLEOTIDE SEQUENCE [LARGE SCALE GENOMIC DNA]</scope>
    <source>
        <strain evidence="3 4">DSM 18334</strain>
    </source>
</reference>
<evidence type="ECO:0000313" key="4">
    <source>
        <dbReference type="Proteomes" id="UP000029734"/>
    </source>
</evidence>
<dbReference type="SUPFAM" id="SSF54106">
    <property type="entry name" value="LysM domain"/>
    <property type="match status" value="1"/>
</dbReference>
<keyword evidence="1" id="KW-0175">Coiled coil</keyword>
<dbReference type="PANTHER" id="PTHR33734">
    <property type="entry name" value="LYSM DOMAIN-CONTAINING GPI-ANCHORED PROTEIN 2"/>
    <property type="match status" value="1"/>
</dbReference>
<dbReference type="Gene3D" id="3.10.350.10">
    <property type="entry name" value="LysM domain"/>
    <property type="match status" value="1"/>
</dbReference>
<evidence type="ECO:0000313" key="3">
    <source>
        <dbReference type="EMBL" id="KGE19380.1"/>
    </source>
</evidence>
<protein>
    <recommendedName>
        <fullName evidence="2">LysM domain-containing protein</fullName>
    </recommendedName>
</protein>
<dbReference type="STRING" id="268407.PWYN_08530"/>
<dbReference type="SMART" id="SM00257">
    <property type="entry name" value="LysM"/>
    <property type="match status" value="1"/>
</dbReference>
<keyword evidence="4" id="KW-1185">Reference proteome</keyword>
<dbReference type="EMBL" id="JQCR01000002">
    <property type="protein sequence ID" value="KGE19380.1"/>
    <property type="molecule type" value="Genomic_DNA"/>
</dbReference>
<gene>
    <name evidence="3" type="ORF">PWYN_08530</name>
</gene>
<comment type="caution">
    <text evidence="3">The sequence shown here is derived from an EMBL/GenBank/DDBJ whole genome shotgun (WGS) entry which is preliminary data.</text>
</comment>
<dbReference type="InterPro" id="IPR018392">
    <property type="entry name" value="LysM"/>
</dbReference>
<evidence type="ECO:0000256" key="1">
    <source>
        <dbReference type="SAM" id="Coils"/>
    </source>
</evidence>
<dbReference type="AlphaFoldDB" id="A0A098MA02"/>
<dbReference type="PANTHER" id="PTHR33734:SF22">
    <property type="entry name" value="MEMBRANE-BOUND LYTIC MUREIN TRANSGLYCOSYLASE D"/>
    <property type="match status" value="1"/>
</dbReference>
<organism evidence="3 4">
    <name type="scientific">Paenibacillus wynnii</name>
    <dbReference type="NCBI Taxonomy" id="268407"/>
    <lineage>
        <taxon>Bacteria</taxon>
        <taxon>Bacillati</taxon>
        <taxon>Bacillota</taxon>
        <taxon>Bacilli</taxon>
        <taxon>Bacillales</taxon>
        <taxon>Paenibacillaceae</taxon>
        <taxon>Paenibacillus</taxon>
    </lineage>
</organism>
<dbReference type="PROSITE" id="PS51782">
    <property type="entry name" value="LYSM"/>
    <property type="match status" value="1"/>
</dbReference>
<dbReference type="InterPro" id="IPR036779">
    <property type="entry name" value="LysM_dom_sf"/>
</dbReference>
<dbReference type="RefSeq" id="WP_036650285.1">
    <property type="nucleotide sequence ID" value="NZ_JQCR01000002.1"/>
</dbReference>
<sequence length="109" mass="12360">MNHTVQPGDTMWSIAARYGVTVDAILRANNLTNPNYIYLGQNLIIPTSGGYPYPLPIPIPTPQPQPQPGAGLAQRVARLERQYTVIEAELDRQIQRINRLEQRVRRLED</sequence>
<dbReference type="Pfam" id="PF01476">
    <property type="entry name" value="LysM"/>
    <property type="match status" value="1"/>
</dbReference>
<dbReference type="Proteomes" id="UP000029734">
    <property type="component" value="Unassembled WGS sequence"/>
</dbReference>